<dbReference type="InterPro" id="IPR000101">
    <property type="entry name" value="GGT_peptidase"/>
</dbReference>
<keyword evidence="1" id="KW-1202">Platelet aggregation activating toxin</keyword>
<evidence type="ECO:0000256" key="2">
    <source>
        <dbReference type="PIRSR" id="PIRSR600101-1"/>
    </source>
</evidence>
<dbReference type="GO" id="GO:0006751">
    <property type="term" value="P:glutathione catabolic process"/>
    <property type="evidence" value="ECO:0007669"/>
    <property type="project" value="InterPro"/>
</dbReference>
<feature type="binding site" evidence="3">
    <location>
        <begin position="439"/>
        <end position="441"/>
    </location>
    <ligand>
        <name>L-glutamate</name>
        <dbReference type="ChEBI" id="CHEBI:29985"/>
    </ligand>
</feature>
<feature type="binding site" evidence="3">
    <location>
        <position position="140"/>
    </location>
    <ligand>
        <name>L-glutamate</name>
        <dbReference type="ChEBI" id="CHEBI:29985"/>
    </ligand>
</feature>
<dbReference type="EMBL" id="JO843868">
    <property type="protein sequence ID" value="AEO35485.1"/>
    <property type="molecule type" value="mRNA"/>
</dbReference>
<accession>G3MPR7</accession>
<evidence type="ECO:0000256" key="3">
    <source>
        <dbReference type="PIRSR" id="PIRSR600101-2"/>
    </source>
</evidence>
<evidence type="ECO:0008006" key="5">
    <source>
        <dbReference type="Google" id="ProtNLM"/>
    </source>
</evidence>
<evidence type="ECO:0000313" key="4">
    <source>
        <dbReference type="EMBL" id="AEO35485.1"/>
    </source>
</evidence>
<feature type="binding site" evidence="3">
    <location>
        <position position="513"/>
    </location>
    <ligand>
        <name>L-glutamate</name>
        <dbReference type="ChEBI" id="CHEBI:29985"/>
    </ligand>
</feature>
<dbReference type="FunFam" id="3.60.20.40:FF:000001">
    <property type="entry name" value="Gamma-glutamyltranspeptidase 1"/>
    <property type="match status" value="1"/>
</dbReference>
<dbReference type="InterPro" id="IPR043138">
    <property type="entry name" value="GGT_lsub"/>
</dbReference>
<dbReference type="Gene3D" id="3.60.20.40">
    <property type="match status" value="1"/>
</dbReference>
<dbReference type="SUPFAM" id="SSF56235">
    <property type="entry name" value="N-terminal nucleophile aminohydrolases (Ntn hydrolases)"/>
    <property type="match status" value="1"/>
</dbReference>
<dbReference type="AlphaFoldDB" id="G3MPR7"/>
<feature type="binding site" evidence="3">
    <location>
        <begin position="490"/>
        <end position="491"/>
    </location>
    <ligand>
        <name>L-glutamate</name>
        <dbReference type="ChEBI" id="CHEBI:29985"/>
    </ligand>
</feature>
<keyword evidence="1" id="KW-1199">Hemostasis impairing toxin</keyword>
<dbReference type="InterPro" id="IPR029055">
    <property type="entry name" value="Ntn_hydrolases_N"/>
</dbReference>
<dbReference type="InterPro" id="IPR043137">
    <property type="entry name" value="GGT_ssub_C"/>
</dbReference>
<feature type="active site" description="Nucleophile" evidence="2">
    <location>
        <position position="421"/>
    </location>
</feature>
<dbReference type="Gene3D" id="1.10.246.130">
    <property type="match status" value="1"/>
</dbReference>
<reference evidence="4" key="1">
    <citation type="journal article" date="2011" name="PLoS ONE">
        <title>A deep insight into the sialotranscriptome of the gulf coast tick, Amblyomma maculatum.</title>
        <authorList>
            <person name="Karim S."/>
            <person name="Singh P."/>
            <person name="Ribeiro J.M."/>
        </authorList>
    </citation>
    <scope>NUCLEOTIDE SEQUENCE</scope>
    <source>
        <tissue evidence="4">Salivary gland</tissue>
    </source>
</reference>
<feature type="binding site" evidence="3">
    <location>
        <position position="462"/>
    </location>
    <ligand>
        <name>L-glutamate</name>
        <dbReference type="ChEBI" id="CHEBI:29985"/>
    </ligand>
</feature>
<name>G3MPR7_AMBMU</name>
<evidence type="ECO:0000256" key="1">
    <source>
        <dbReference type="ARBA" id="ARBA00084097"/>
    </source>
</evidence>
<dbReference type="PRINTS" id="PR01210">
    <property type="entry name" value="GGTRANSPTASE"/>
</dbReference>
<dbReference type="GO" id="GO:0005886">
    <property type="term" value="C:plasma membrane"/>
    <property type="evidence" value="ECO:0007669"/>
    <property type="project" value="TreeGrafter"/>
</dbReference>
<keyword evidence="1" id="KW-0800">Toxin</keyword>
<organism evidence="4">
    <name type="scientific">Amblyomma maculatum</name>
    <name type="common">Gulf Coast tick</name>
    <dbReference type="NCBI Taxonomy" id="34609"/>
    <lineage>
        <taxon>Eukaryota</taxon>
        <taxon>Metazoa</taxon>
        <taxon>Ecdysozoa</taxon>
        <taxon>Arthropoda</taxon>
        <taxon>Chelicerata</taxon>
        <taxon>Arachnida</taxon>
        <taxon>Acari</taxon>
        <taxon>Parasitiformes</taxon>
        <taxon>Ixodida</taxon>
        <taxon>Ixodoidea</taxon>
        <taxon>Ixodidae</taxon>
        <taxon>Amblyomminae</taxon>
        <taxon>Amblyomma</taxon>
    </lineage>
</organism>
<dbReference type="FunFam" id="1.10.246.130:FF:000001">
    <property type="entry name" value="Gamma-glutamyltransferase 5 isoform 1"/>
    <property type="match status" value="1"/>
</dbReference>
<dbReference type="PANTHER" id="PTHR11686:SF9">
    <property type="entry name" value="RE13973P"/>
    <property type="match status" value="1"/>
</dbReference>
<dbReference type="PANTHER" id="PTHR11686">
    <property type="entry name" value="GAMMA GLUTAMYL TRANSPEPTIDASE"/>
    <property type="match status" value="1"/>
</dbReference>
<sequence length="608" mass="66668">MALAVFGRGRRMWYQESWLVQHVYMLLACGALVHVNSMTVTLQADEKLEVTCEAGAGEVVITPSASVLGSYSHWAVSTDAAPCARVPRRIYKKNGTTVDAAIATLLCMGVVLPHSMGIGGGFIATIYSRATKTAQVLIAREKAPACATEDMFVNKSTPQKIWGGLPVGVPGELRGYKELHERLNGTLNWTQLFDDAIKLARQGFAVGPHLAQALQMGSRIPSQNFTDNLRKAFSNNETGEFLAEGELLIQEDLANTLESIARNGVEHFYNSTLTQEIVNTINNSSGVMSVEDFANYTVEWVDPVNASFRDGHTLFSVPPPGSGPVLTYILGIMDQFREYEGARLKDDALTLHRFTEACKFAYAKRASLGDPSFVNCTELARSMTSTNFAKRAKAKINDSCTFADPGYYGFVNEYQKLDNGTAHATFWGPDGYVIAISSSINYYFGSLLRTNSGVLLNNQMDDFSTPGQRNIYKVPPSPSNFIKSGKRPMSSMAPAIVVDKCGDVKLAIGGTGGSRITSGVALATMRTLWQGNTIKEAIDFPRLHHQLFPNQLDVEPFFPRTYVKELERRGHKVNYHHGRFSVIMGVRESGGRLYANADFRKGGSVDGQ</sequence>
<protein>
    <recommendedName>
        <fullName evidence="5">Gamma-glutamyltransferase</fullName>
    </recommendedName>
</protein>
<proteinExistence type="evidence at transcript level"/>
<dbReference type="Pfam" id="PF01019">
    <property type="entry name" value="G_glu_transpept"/>
    <property type="match status" value="1"/>
</dbReference>
<dbReference type="GO" id="GO:0036374">
    <property type="term" value="F:glutathione hydrolase activity"/>
    <property type="evidence" value="ECO:0007669"/>
    <property type="project" value="InterPro"/>
</dbReference>